<dbReference type="RefSeq" id="WP_027843383.1">
    <property type="nucleotide sequence ID" value="NZ_LMTZ01000055.1"/>
</dbReference>
<sequence>MAVPHSPDPYLGYNFFVEWDGIIYAGFQECSGLDTTQDAKEYREGTDPPTVRKIPGLVSYSNISLKRGITNNDELWRWRKKIMDGIVERRNVSIVLLDQQGSEKIRWNLTHCWPTTWSAPEMSAMTDDIAIESLEFVHEGVTVDKWS</sequence>
<dbReference type="GO" id="GO:0005198">
    <property type="term" value="F:structural molecule activity"/>
    <property type="evidence" value="ECO:0007669"/>
    <property type="project" value="InterPro"/>
</dbReference>
<evidence type="ECO:0000313" key="2">
    <source>
        <dbReference type="Proteomes" id="UP000053372"/>
    </source>
</evidence>
<dbReference type="EMBL" id="LMTZ01000055">
    <property type="protein sequence ID" value="KST68640.1"/>
    <property type="molecule type" value="Genomic_DNA"/>
</dbReference>
<dbReference type="Pfam" id="PF06841">
    <property type="entry name" value="Phage_T4_gp19"/>
    <property type="match status" value="1"/>
</dbReference>
<proteinExistence type="predicted"/>
<keyword evidence="2" id="KW-1185">Reference proteome</keyword>
<organism evidence="1 2">
    <name type="scientific">Mastigocoleus testarum BC008</name>
    <dbReference type="NCBI Taxonomy" id="371196"/>
    <lineage>
        <taxon>Bacteria</taxon>
        <taxon>Bacillati</taxon>
        <taxon>Cyanobacteriota</taxon>
        <taxon>Cyanophyceae</taxon>
        <taxon>Nostocales</taxon>
        <taxon>Hapalosiphonaceae</taxon>
        <taxon>Mastigocoleus</taxon>
    </lineage>
</organism>
<dbReference type="NCBIfam" id="TIGR02241">
    <property type="entry name" value="conserved hypothetical phage tail region protein"/>
    <property type="match status" value="1"/>
</dbReference>
<dbReference type="AlphaFoldDB" id="A0A0V7ZVK0"/>
<reference evidence="1 2" key="1">
    <citation type="journal article" date="2015" name="Genome Announc.">
        <title>Draft Genome of the Euendolithic (true boring) Cyanobacterium Mastigocoleus testarum strain BC008.</title>
        <authorList>
            <person name="Guida B.S."/>
            <person name="Garcia-Pichel F."/>
        </authorList>
    </citation>
    <scope>NUCLEOTIDE SEQUENCE [LARGE SCALE GENOMIC DNA]</scope>
    <source>
        <strain evidence="1 2">BC008</strain>
    </source>
</reference>
<name>A0A0V7ZVK0_9CYAN</name>
<protein>
    <submittedName>
        <fullName evidence="1">Phage tail protein</fullName>
    </submittedName>
</protein>
<dbReference type="OrthoDB" id="73314at2"/>
<gene>
    <name evidence="1" type="ORF">BC008_33890</name>
</gene>
<comment type="caution">
    <text evidence="1">The sequence shown here is derived from an EMBL/GenBank/DDBJ whole genome shotgun (WGS) entry which is preliminary data.</text>
</comment>
<dbReference type="PANTHER" id="PTHR38009:SF1">
    <property type="entry name" value="CONSERVED HYPOTHETICAL PHAGE TAIL PROTEIN"/>
    <property type="match status" value="1"/>
</dbReference>
<dbReference type="Proteomes" id="UP000053372">
    <property type="component" value="Unassembled WGS sequence"/>
</dbReference>
<dbReference type="InterPro" id="IPR011747">
    <property type="entry name" value="CHP02241"/>
</dbReference>
<accession>A0A0V7ZVK0</accession>
<dbReference type="PANTHER" id="PTHR38009">
    <property type="entry name" value="CONSERVED HYPOTHETICAL PHAGE TAIL PROTEIN"/>
    <property type="match status" value="1"/>
</dbReference>
<dbReference type="InterPro" id="IPR010667">
    <property type="entry name" value="Phage_T4_Gp19"/>
</dbReference>
<evidence type="ECO:0000313" key="1">
    <source>
        <dbReference type="EMBL" id="KST68640.1"/>
    </source>
</evidence>